<feature type="domain" description="O-methyltransferase dimerisation" evidence="7">
    <location>
        <begin position="23"/>
        <end position="106"/>
    </location>
</feature>
<evidence type="ECO:0000259" key="6">
    <source>
        <dbReference type="Pfam" id="PF00891"/>
    </source>
</evidence>
<sequence length="354" mass="39364">MEETKRVAKLSEEEEAHAEVEIWNYIFGFAKMAVAKCAIELGIPDAVGSHEIPISLTELSSVLGCEPSRLHRIMRFLVHFQVFKEKATSQGTTGYIQTPLSRRMMKQGENSMAALILLETSPVMLAPWHHLSDHVSSGTFPFVAAHSVDVWSYTARDASHSNLIDEAMACGARAAVPAIINGCPEVFDGIGSLVDVGGGNGTTLRMLVKAFPWIKGINFDLPHVVSVAPELDSIKKIGGDMFHSVPKADAAFLMWCLHDWDDEECIKILKNCREAIPVEKGKVIIAEAVIGEEREEDDKLDFVRLMLDMVMMAHTSKGKERTLKEWDYVLTRAGFRRYNIRHIRAASSLIEAFP</sequence>
<dbReference type="SUPFAM" id="SSF53335">
    <property type="entry name" value="S-adenosyl-L-methionine-dependent methyltransferases"/>
    <property type="match status" value="1"/>
</dbReference>
<evidence type="ECO:0000256" key="4">
    <source>
        <dbReference type="ARBA" id="ARBA00038277"/>
    </source>
</evidence>
<dbReference type="InterPro" id="IPR036388">
    <property type="entry name" value="WH-like_DNA-bd_sf"/>
</dbReference>
<proteinExistence type="inferred from homology"/>
<evidence type="ECO:0000256" key="5">
    <source>
        <dbReference type="PIRSR" id="PIRSR005739-1"/>
    </source>
</evidence>
<keyword evidence="9" id="KW-1185">Reference proteome</keyword>
<accession>A0AAV5KHG7</accession>
<organism evidence="8 9">
    <name type="scientific">Rubroshorea leprosula</name>
    <dbReference type="NCBI Taxonomy" id="152421"/>
    <lineage>
        <taxon>Eukaryota</taxon>
        <taxon>Viridiplantae</taxon>
        <taxon>Streptophyta</taxon>
        <taxon>Embryophyta</taxon>
        <taxon>Tracheophyta</taxon>
        <taxon>Spermatophyta</taxon>
        <taxon>Magnoliopsida</taxon>
        <taxon>eudicotyledons</taxon>
        <taxon>Gunneridae</taxon>
        <taxon>Pentapetalae</taxon>
        <taxon>rosids</taxon>
        <taxon>malvids</taxon>
        <taxon>Malvales</taxon>
        <taxon>Dipterocarpaceae</taxon>
        <taxon>Rubroshorea</taxon>
    </lineage>
</organism>
<dbReference type="InterPro" id="IPR016461">
    <property type="entry name" value="COMT-like"/>
</dbReference>
<evidence type="ECO:0000259" key="7">
    <source>
        <dbReference type="Pfam" id="PF08100"/>
    </source>
</evidence>
<evidence type="ECO:0000313" key="8">
    <source>
        <dbReference type="EMBL" id="GKV23951.1"/>
    </source>
</evidence>
<reference evidence="8 9" key="1">
    <citation type="journal article" date="2021" name="Commun. Biol.">
        <title>The genome of Shorea leprosula (Dipterocarpaceae) highlights the ecological relevance of drought in aseasonal tropical rainforests.</title>
        <authorList>
            <person name="Ng K.K.S."/>
            <person name="Kobayashi M.J."/>
            <person name="Fawcett J.A."/>
            <person name="Hatakeyama M."/>
            <person name="Paape T."/>
            <person name="Ng C.H."/>
            <person name="Ang C.C."/>
            <person name="Tnah L.H."/>
            <person name="Lee C.T."/>
            <person name="Nishiyama T."/>
            <person name="Sese J."/>
            <person name="O'Brien M.J."/>
            <person name="Copetti D."/>
            <person name="Mohd Noor M.I."/>
            <person name="Ong R.C."/>
            <person name="Putra M."/>
            <person name="Sireger I.Z."/>
            <person name="Indrioko S."/>
            <person name="Kosugi Y."/>
            <person name="Izuno A."/>
            <person name="Isagi Y."/>
            <person name="Lee S.L."/>
            <person name="Shimizu K.K."/>
        </authorList>
    </citation>
    <scope>NUCLEOTIDE SEQUENCE [LARGE SCALE GENOMIC DNA]</scope>
    <source>
        <strain evidence="8">214</strain>
    </source>
</reference>
<name>A0AAV5KHG7_9ROSI</name>
<evidence type="ECO:0008006" key="10">
    <source>
        <dbReference type="Google" id="ProtNLM"/>
    </source>
</evidence>
<dbReference type="Proteomes" id="UP001054252">
    <property type="component" value="Unassembled WGS sequence"/>
</dbReference>
<dbReference type="AlphaFoldDB" id="A0AAV5KHG7"/>
<dbReference type="InterPro" id="IPR036390">
    <property type="entry name" value="WH_DNA-bd_sf"/>
</dbReference>
<evidence type="ECO:0000256" key="3">
    <source>
        <dbReference type="ARBA" id="ARBA00022691"/>
    </source>
</evidence>
<dbReference type="SUPFAM" id="SSF46785">
    <property type="entry name" value="Winged helix' DNA-binding domain"/>
    <property type="match status" value="1"/>
</dbReference>
<dbReference type="PIRSF" id="PIRSF005739">
    <property type="entry name" value="O-mtase"/>
    <property type="match status" value="1"/>
</dbReference>
<dbReference type="Pfam" id="PF08100">
    <property type="entry name" value="Dimerisation"/>
    <property type="match status" value="1"/>
</dbReference>
<feature type="active site" description="Proton acceptor" evidence="5">
    <location>
        <position position="258"/>
    </location>
</feature>
<comment type="caution">
    <text evidence="8">The sequence shown here is derived from an EMBL/GenBank/DDBJ whole genome shotgun (WGS) entry which is preliminary data.</text>
</comment>
<dbReference type="Pfam" id="PF00891">
    <property type="entry name" value="Methyltransf_2"/>
    <property type="match status" value="1"/>
</dbReference>
<dbReference type="EMBL" id="BPVZ01000064">
    <property type="protein sequence ID" value="GKV23951.1"/>
    <property type="molecule type" value="Genomic_DNA"/>
</dbReference>
<dbReference type="InterPro" id="IPR029063">
    <property type="entry name" value="SAM-dependent_MTases_sf"/>
</dbReference>
<evidence type="ECO:0000256" key="2">
    <source>
        <dbReference type="ARBA" id="ARBA00022679"/>
    </source>
</evidence>
<feature type="domain" description="O-methyltransferase C-terminal" evidence="6">
    <location>
        <begin position="128"/>
        <end position="336"/>
    </location>
</feature>
<dbReference type="GO" id="GO:0046983">
    <property type="term" value="F:protein dimerization activity"/>
    <property type="evidence" value="ECO:0007669"/>
    <property type="project" value="InterPro"/>
</dbReference>
<dbReference type="GO" id="GO:0032259">
    <property type="term" value="P:methylation"/>
    <property type="evidence" value="ECO:0007669"/>
    <property type="project" value="UniProtKB-KW"/>
</dbReference>
<dbReference type="PROSITE" id="PS51683">
    <property type="entry name" value="SAM_OMT_II"/>
    <property type="match status" value="1"/>
</dbReference>
<keyword evidence="2" id="KW-0808">Transferase</keyword>
<gene>
    <name evidence="8" type="ORF">SLEP1_g33621</name>
</gene>
<keyword evidence="3" id="KW-0949">S-adenosyl-L-methionine</keyword>
<protein>
    <recommendedName>
        <fullName evidence="10">O-methyltransferase</fullName>
    </recommendedName>
</protein>
<comment type="similarity">
    <text evidence="4">Belongs to the class I-like SAM-binding methyltransferase superfamily. Cation-independent O-methyltransferase family.</text>
</comment>
<dbReference type="Gene3D" id="1.10.10.10">
    <property type="entry name" value="Winged helix-like DNA-binding domain superfamily/Winged helix DNA-binding domain"/>
    <property type="match status" value="1"/>
</dbReference>
<dbReference type="Gene3D" id="3.40.50.150">
    <property type="entry name" value="Vaccinia Virus protein VP39"/>
    <property type="match status" value="1"/>
</dbReference>
<dbReference type="InterPro" id="IPR001077">
    <property type="entry name" value="COMT_C"/>
</dbReference>
<dbReference type="InterPro" id="IPR012967">
    <property type="entry name" value="COMT_dimerisation"/>
</dbReference>
<dbReference type="FunFam" id="1.10.10.10:FF:000836">
    <property type="entry name" value="O-methyltransferase family protein"/>
    <property type="match status" value="1"/>
</dbReference>
<dbReference type="PANTHER" id="PTHR11746">
    <property type="entry name" value="O-METHYLTRANSFERASE"/>
    <property type="match status" value="1"/>
</dbReference>
<keyword evidence="1" id="KW-0489">Methyltransferase</keyword>
<dbReference type="GO" id="GO:0008171">
    <property type="term" value="F:O-methyltransferase activity"/>
    <property type="evidence" value="ECO:0007669"/>
    <property type="project" value="InterPro"/>
</dbReference>
<evidence type="ECO:0000313" key="9">
    <source>
        <dbReference type="Proteomes" id="UP001054252"/>
    </source>
</evidence>
<dbReference type="FunFam" id="3.40.50.150:FF:000294">
    <property type="entry name" value="O-methyltransferase family protein"/>
    <property type="match status" value="1"/>
</dbReference>
<evidence type="ECO:0000256" key="1">
    <source>
        <dbReference type="ARBA" id="ARBA00022603"/>
    </source>
</evidence>